<dbReference type="GO" id="GO:0000139">
    <property type="term" value="C:Golgi membrane"/>
    <property type="evidence" value="ECO:0007669"/>
    <property type="project" value="UniProtKB-SubCell"/>
</dbReference>
<feature type="compositionally biased region" description="Polar residues" evidence="13">
    <location>
        <begin position="743"/>
        <end position="765"/>
    </location>
</feature>
<dbReference type="Gene3D" id="1.20.120.730">
    <property type="entry name" value="Sec23/Sec24 helical domain"/>
    <property type="match status" value="1"/>
</dbReference>
<dbReference type="EMBL" id="QKKF02019605">
    <property type="protein sequence ID" value="RZF39742.1"/>
    <property type="molecule type" value="Genomic_DNA"/>
</dbReference>
<dbReference type="InterPro" id="IPR036175">
    <property type="entry name" value="Sec23/24_helical_dom_sf"/>
</dbReference>
<feature type="region of interest" description="Disordered" evidence="13">
    <location>
        <begin position="212"/>
        <end position="386"/>
    </location>
</feature>
<dbReference type="GO" id="GO:0006886">
    <property type="term" value="P:intracellular protein transport"/>
    <property type="evidence" value="ECO:0007669"/>
    <property type="project" value="InterPro"/>
</dbReference>
<dbReference type="InterPro" id="IPR050550">
    <property type="entry name" value="SEC23_SEC24_subfamily"/>
</dbReference>
<evidence type="ECO:0000256" key="5">
    <source>
        <dbReference type="ARBA" id="ARBA00022448"/>
    </source>
</evidence>
<feature type="compositionally biased region" description="Polar residues" evidence="13">
    <location>
        <begin position="300"/>
        <end position="314"/>
    </location>
</feature>
<feature type="compositionally biased region" description="Basic and acidic residues" evidence="13">
    <location>
        <begin position="80"/>
        <end position="93"/>
    </location>
</feature>
<evidence type="ECO:0000256" key="4">
    <source>
        <dbReference type="ARBA" id="ARBA00008334"/>
    </source>
</evidence>
<dbReference type="GO" id="GO:0070971">
    <property type="term" value="C:endoplasmic reticulum exit site"/>
    <property type="evidence" value="ECO:0007669"/>
    <property type="project" value="TreeGrafter"/>
</dbReference>
<reference evidence="19 20" key="1">
    <citation type="journal article" date="2017" name="Gigascience">
        <title>Genome sequence of the small brown planthopper, Laodelphax striatellus.</title>
        <authorList>
            <person name="Zhu J."/>
            <person name="Jiang F."/>
            <person name="Wang X."/>
            <person name="Yang P."/>
            <person name="Bao Y."/>
            <person name="Zhao W."/>
            <person name="Wang W."/>
            <person name="Lu H."/>
            <person name="Wang Q."/>
            <person name="Cui N."/>
            <person name="Li J."/>
            <person name="Chen X."/>
            <person name="Luo L."/>
            <person name="Yu J."/>
            <person name="Kang L."/>
            <person name="Cui F."/>
        </authorList>
    </citation>
    <scope>NUCLEOTIDE SEQUENCE [LARGE SCALE GENOMIC DNA]</scope>
    <source>
        <strain evidence="19">Lst14</strain>
    </source>
</reference>
<dbReference type="InParanoid" id="A0A482X255"/>
<dbReference type="Gene3D" id="2.30.30.380">
    <property type="entry name" value="Zn-finger domain of Sec23/24"/>
    <property type="match status" value="1"/>
</dbReference>
<evidence type="ECO:0000256" key="9">
    <source>
        <dbReference type="ARBA" id="ARBA00022927"/>
    </source>
</evidence>
<feature type="domain" description="Gelsolin-like" evidence="14">
    <location>
        <begin position="1504"/>
        <end position="1560"/>
    </location>
</feature>
<evidence type="ECO:0000256" key="1">
    <source>
        <dbReference type="ARBA" id="ARBA00004299"/>
    </source>
</evidence>
<feature type="compositionally biased region" description="Polar residues" evidence="13">
    <location>
        <begin position="143"/>
        <end position="176"/>
    </location>
</feature>
<feature type="compositionally biased region" description="Low complexity" evidence="13">
    <location>
        <begin position="708"/>
        <end position="731"/>
    </location>
</feature>
<evidence type="ECO:0000313" key="20">
    <source>
        <dbReference type="Proteomes" id="UP000291343"/>
    </source>
</evidence>
<evidence type="ECO:0000256" key="12">
    <source>
        <dbReference type="ARBA" id="ARBA00023329"/>
    </source>
</evidence>
<keyword evidence="20" id="KW-1185">Reference proteome</keyword>
<feature type="compositionally biased region" description="Polar residues" evidence="13">
    <location>
        <begin position="99"/>
        <end position="117"/>
    </location>
</feature>
<dbReference type="Pfam" id="PF04810">
    <property type="entry name" value="zf-Sec23_Sec24"/>
    <property type="match status" value="1"/>
</dbReference>
<gene>
    <name evidence="19" type="ORF">LSTR_LSTR003403</name>
</gene>
<dbReference type="GO" id="GO:0008270">
    <property type="term" value="F:zinc ion binding"/>
    <property type="evidence" value="ECO:0007669"/>
    <property type="project" value="InterPro"/>
</dbReference>
<comment type="caution">
    <text evidence="19">The sequence shown here is derived from an EMBL/GenBank/DDBJ whole genome shotgun (WGS) entry which is preliminary data.</text>
</comment>
<dbReference type="SUPFAM" id="SSF82919">
    <property type="entry name" value="Zn-finger domain of Sec23/24"/>
    <property type="match status" value="1"/>
</dbReference>
<dbReference type="InterPro" id="IPR036180">
    <property type="entry name" value="Gelsolin-like_dom_sf"/>
</dbReference>
<feature type="compositionally biased region" description="Low complexity" evidence="13">
    <location>
        <begin position="766"/>
        <end position="791"/>
    </location>
</feature>
<evidence type="ECO:0000259" key="14">
    <source>
        <dbReference type="Pfam" id="PF00626"/>
    </source>
</evidence>
<feature type="compositionally biased region" description="Low complexity" evidence="13">
    <location>
        <begin position="212"/>
        <end position="221"/>
    </location>
</feature>
<name>A0A482X255_LAOST</name>
<dbReference type="SMR" id="A0A482X255"/>
<comment type="subcellular location">
    <subcellularLocation>
        <location evidence="1">Cytoplasmic vesicle</location>
        <location evidence="1">COPII-coated vesicle membrane</location>
        <topology evidence="1">Peripheral membrane protein</topology>
        <orientation evidence="1">Cytoplasmic side</orientation>
    </subcellularLocation>
    <subcellularLocation>
        <location evidence="3">Endoplasmic reticulum membrane</location>
        <topology evidence="3">Peripheral membrane protein</topology>
        <orientation evidence="3">Cytoplasmic side</orientation>
    </subcellularLocation>
    <subcellularLocation>
        <location evidence="2">Golgi apparatus membrane</location>
    </subcellularLocation>
</comment>
<evidence type="ECO:0000256" key="13">
    <source>
        <dbReference type="SAM" id="MobiDB-lite"/>
    </source>
</evidence>
<dbReference type="Proteomes" id="UP000291343">
    <property type="component" value="Unassembled WGS sequence"/>
</dbReference>
<evidence type="ECO:0000256" key="6">
    <source>
        <dbReference type="ARBA" id="ARBA00022490"/>
    </source>
</evidence>
<feature type="region of interest" description="Disordered" evidence="13">
    <location>
        <begin position="1"/>
        <end position="176"/>
    </location>
</feature>
<sequence>MNGQLFSSSGSANDTPTPPSNNSYPASLSSESSRDTSPSHGPRAGPNGSSVPYQPLQRNSPYGHPHFPAPQQQSTGYQTDPKRTPWGDNRPMDRFGQYPASSVYQSNPPSNPRSIATSPLAKVNAGQAFSQNLGYNGPAMNDSFPSSNYNESPAFNSSSYGQMNPVSRPNEQNLSSDSYLVNNQSKVLGYSDPLKNSSGARDSPVLQQMHLNSSSGHLNSSPTPPLSRDHMNSLRPHDNTALRTSSSISPIQQVLQQNSSQNSRSTSLYSSLHKMSGDGSSKAPGTFETSKQNDLFPVVGQQNNFKSSGTQNSTISDDSLDDIDLSSDKPAGSGDQWSTRTGNDADKVGINPEMKNVGLSNSHPPSLMQPAAGANSAFNTTGSLTNTADNTQISTLAHQVNQANPPAFSQGNYYRISNTNVSTASQFPPTQVGNHVSAMPSSQANAVPNTAQGAGPARYSPAVNSNRPPPLGATSATNVAPANSTGPPTSIENSLQSSTRYPPPSSGPTTSASNLPQPSANYAAPTSTSSFTPPRSSPNLPPSTSGPNFAPPTSTTNFAPQTYGSNSASSRSTGNFAPASAAGPNSAPAPAANFAPPSTLGSNFTPSPTPGSNFSPPTTTSGPKFAPPTTSSSNFAPPPTSGANVAPSDPGTNVATPPTSAASFPSSKTTVNYASPNPGSPSTFAPPTSSKFTTPQTSGSNFAPPPTSSFAPPTSSSNFAPPSSGSSVAPPTFGSNFAPPPTSASNFAPQKSSNFAPPPTFSSNLAAPPSSGSNFAAPASAAGFAPPRSSANSFAPQTSAPPSAGYPPKYPPGQQQYVTGVPPVMSQPRPSMPPFQNQQFQNRYPPTSAPTGLQQNQFGSPATAFNQQPANVAGGQYRQPPGPQFQQMRTPQPGMMDSLTNQFRGASVTQQGYNRLFRCTLAKIPESKSLLEKSRLPLGVLIHPFKDLNVSGHNQLSVIQCTTIVRCRTCRTYINPFVYFVDNKRWKCNLCFRVNELPDEFQFDPLTKTYGDPSRRPEIRSATIEFIAPSEYMVRPPQPAIYLFLLDVSRLGAECGYLSVVCQTLLDELDNLPGDARTSVGFIAYDSSVHFYSLAEGLSRPHQMTVVDIDDMFLPCPDNLIVNLSENIDLVRDLLTHLPTQYAESYDTESALGAALQAAYKLLAPTGGRITVFQARLPSIGPGALTSREDPSQRAGDSVPHLNPSTDFYKKLALDCSGQQIAVDLFFVNSQYVDIATLSGVSRFSGGCMHHFPLFRSVDLTHVKMLNKCLRRYLSRKIGFESVMRLRCTRGLSVHTFHGNFFVRSTDLLSLPNVNPDAGFGMQVSIDENLSELQTVCFQAALLYTSSKGERRIRVHTLCLPIANSLSDVLNSADQLCIIGLLSKMAVDRSMESSISDAREAFVNVAADILSSYRLTQSSAPHGSLLAAHTLRLIPLYILALLKFVAFRIGQSTRLDDRVFAMCQLKSLPLAQALQLIYPDLYPVHELEKHPVKEVGPEKEKVHDPPRLHLSAERIDSHGVYLLDNGQVMIIYVGHNCSAALCQSLFGAPSFSALPHESEAVHHLIRNPLVPHESFDLPELDTAESDRLFAFIHHLCSEKPYVPCIQVIRDDSHHRMKFLEQLVEDKNEAGTSYYEFLQRIKQLGK</sequence>
<comment type="similarity">
    <text evidence="4">Belongs to the SEC23/SEC24 family. SEC24 subfamily.</text>
</comment>
<dbReference type="InterPro" id="IPR006900">
    <property type="entry name" value="Sec23/24_helical_dom"/>
</dbReference>
<dbReference type="Gene3D" id="3.40.50.410">
    <property type="entry name" value="von Willebrand factor, type A domain"/>
    <property type="match status" value="1"/>
</dbReference>
<dbReference type="SUPFAM" id="SSF82754">
    <property type="entry name" value="C-terminal, gelsolin-like domain of Sec23/24"/>
    <property type="match status" value="1"/>
</dbReference>
<evidence type="ECO:0008006" key="21">
    <source>
        <dbReference type="Google" id="ProtNLM"/>
    </source>
</evidence>
<dbReference type="Gene3D" id="3.40.20.10">
    <property type="entry name" value="Severin"/>
    <property type="match status" value="1"/>
</dbReference>
<evidence type="ECO:0000256" key="7">
    <source>
        <dbReference type="ARBA" id="ARBA00022824"/>
    </source>
</evidence>
<protein>
    <recommendedName>
        <fullName evidence="21">Protein transport protein Sec24B</fullName>
    </recommendedName>
</protein>
<dbReference type="SUPFAM" id="SSF81811">
    <property type="entry name" value="Helical domain of Sec23/24"/>
    <property type="match status" value="1"/>
</dbReference>
<dbReference type="Gene3D" id="2.60.40.1670">
    <property type="entry name" value="beta-sandwich domain of Sec23/24"/>
    <property type="match status" value="1"/>
</dbReference>
<dbReference type="InterPro" id="IPR012990">
    <property type="entry name" value="Beta-sandwich_Sec23_24"/>
</dbReference>
<evidence type="ECO:0000313" key="19">
    <source>
        <dbReference type="EMBL" id="RZF39742.1"/>
    </source>
</evidence>
<feature type="domain" description="Sec23/Sec24 helical" evidence="17">
    <location>
        <begin position="1374"/>
        <end position="1474"/>
    </location>
</feature>
<feature type="compositionally biased region" description="Polar residues" evidence="13">
    <location>
        <begin position="47"/>
        <end position="60"/>
    </location>
</feature>
<keyword evidence="5" id="KW-0813">Transport</keyword>
<dbReference type="InterPro" id="IPR036174">
    <property type="entry name" value="Znf_Sec23_Sec24_sf"/>
</dbReference>
<feature type="compositionally biased region" description="Low complexity" evidence="13">
    <location>
        <begin position="525"/>
        <end position="534"/>
    </location>
</feature>
<dbReference type="Pfam" id="PF08033">
    <property type="entry name" value="Sec23_BS"/>
    <property type="match status" value="1"/>
</dbReference>
<evidence type="ECO:0000259" key="16">
    <source>
        <dbReference type="Pfam" id="PF04811"/>
    </source>
</evidence>
<keyword evidence="8" id="KW-0931">ER-Golgi transport</keyword>
<evidence type="ECO:0000259" key="15">
    <source>
        <dbReference type="Pfam" id="PF04810"/>
    </source>
</evidence>
<feature type="domain" description="Sec23/Sec24 beta-sandwich" evidence="18">
    <location>
        <begin position="1279"/>
        <end position="1362"/>
    </location>
</feature>
<feature type="compositionally biased region" description="Polar residues" evidence="13">
    <location>
        <begin position="1"/>
        <end position="39"/>
    </location>
</feature>
<dbReference type="PANTHER" id="PTHR13803">
    <property type="entry name" value="SEC24-RELATED PROTEIN"/>
    <property type="match status" value="1"/>
</dbReference>
<dbReference type="InterPro" id="IPR029006">
    <property type="entry name" value="ADF-H/Gelsolin-like_dom_sf"/>
</dbReference>
<dbReference type="GO" id="GO:0005789">
    <property type="term" value="C:endoplasmic reticulum membrane"/>
    <property type="evidence" value="ECO:0007669"/>
    <property type="project" value="UniProtKB-SubCell"/>
</dbReference>
<evidence type="ECO:0000256" key="3">
    <source>
        <dbReference type="ARBA" id="ARBA00004397"/>
    </source>
</evidence>
<dbReference type="InterPro" id="IPR006896">
    <property type="entry name" value="Sec23/24_trunk_dom"/>
</dbReference>
<dbReference type="GO" id="GO:0030127">
    <property type="term" value="C:COPII vesicle coat"/>
    <property type="evidence" value="ECO:0007669"/>
    <property type="project" value="InterPro"/>
</dbReference>
<dbReference type="InterPro" id="IPR006895">
    <property type="entry name" value="Znf_Sec23_Sec24"/>
</dbReference>
<feature type="compositionally biased region" description="Basic and acidic residues" evidence="13">
    <location>
        <begin position="227"/>
        <end position="240"/>
    </location>
</feature>
<feature type="compositionally biased region" description="Polar residues" evidence="13">
    <location>
        <begin position="671"/>
        <end position="699"/>
    </location>
</feature>
<keyword evidence="6" id="KW-0963">Cytoplasm</keyword>
<feature type="region of interest" description="Disordered" evidence="13">
    <location>
        <begin position="425"/>
        <end position="831"/>
    </location>
</feature>
<dbReference type="InterPro" id="IPR036465">
    <property type="entry name" value="vWFA_dom_sf"/>
</dbReference>
<evidence type="ECO:0000256" key="8">
    <source>
        <dbReference type="ARBA" id="ARBA00022892"/>
    </source>
</evidence>
<keyword evidence="9" id="KW-0653">Protein transport</keyword>
<dbReference type="Pfam" id="PF00626">
    <property type="entry name" value="Gelsolin"/>
    <property type="match status" value="1"/>
</dbReference>
<proteinExistence type="inferred from homology"/>
<dbReference type="InterPro" id="IPR041742">
    <property type="entry name" value="Sec24-like_trunk_dom"/>
</dbReference>
<dbReference type="CDD" id="cd01479">
    <property type="entry name" value="Sec24-like"/>
    <property type="match status" value="1"/>
</dbReference>
<feature type="compositionally biased region" description="Polar residues" evidence="13">
    <location>
        <begin position="425"/>
        <end position="452"/>
    </location>
</feature>
<feature type="domain" description="Sec23/Sec24 trunk" evidence="16">
    <location>
        <begin position="1037"/>
        <end position="1273"/>
    </location>
</feature>
<evidence type="ECO:0000256" key="2">
    <source>
        <dbReference type="ARBA" id="ARBA00004394"/>
    </source>
</evidence>
<dbReference type="OrthoDB" id="49016at2759"/>
<organism evidence="19 20">
    <name type="scientific">Laodelphax striatellus</name>
    <name type="common">Small brown planthopper</name>
    <name type="synonym">Delphax striatella</name>
    <dbReference type="NCBI Taxonomy" id="195883"/>
    <lineage>
        <taxon>Eukaryota</taxon>
        <taxon>Metazoa</taxon>
        <taxon>Ecdysozoa</taxon>
        <taxon>Arthropoda</taxon>
        <taxon>Hexapoda</taxon>
        <taxon>Insecta</taxon>
        <taxon>Pterygota</taxon>
        <taxon>Neoptera</taxon>
        <taxon>Paraneoptera</taxon>
        <taxon>Hemiptera</taxon>
        <taxon>Auchenorrhyncha</taxon>
        <taxon>Fulgoroidea</taxon>
        <taxon>Delphacidae</taxon>
        <taxon>Criomorphinae</taxon>
        <taxon>Laodelphax</taxon>
    </lineage>
</organism>
<keyword evidence="12" id="KW-0968">Cytoplasmic vesicle</keyword>
<dbReference type="Pfam" id="PF04811">
    <property type="entry name" value="Sec23_trunk"/>
    <property type="match status" value="1"/>
</dbReference>
<dbReference type="GO" id="GO:0090110">
    <property type="term" value="P:COPII-coated vesicle cargo loading"/>
    <property type="evidence" value="ECO:0007669"/>
    <property type="project" value="TreeGrafter"/>
</dbReference>
<feature type="compositionally biased region" description="Polar residues" evidence="13">
    <location>
        <begin position="241"/>
        <end position="251"/>
    </location>
</feature>
<keyword evidence="10" id="KW-0333">Golgi apparatus</keyword>
<evidence type="ECO:0000256" key="10">
    <source>
        <dbReference type="ARBA" id="ARBA00023034"/>
    </source>
</evidence>
<feature type="compositionally biased region" description="Low complexity" evidence="13">
    <location>
        <begin position="252"/>
        <end position="272"/>
    </location>
</feature>
<dbReference type="GO" id="GO:0000149">
    <property type="term" value="F:SNARE binding"/>
    <property type="evidence" value="ECO:0007669"/>
    <property type="project" value="TreeGrafter"/>
</dbReference>
<dbReference type="STRING" id="195883.A0A482X255"/>
<feature type="compositionally biased region" description="Polar residues" evidence="13">
    <location>
        <begin position="599"/>
        <end position="635"/>
    </location>
</feature>
<feature type="compositionally biased region" description="Polar residues" evidence="13">
    <location>
        <begin position="474"/>
        <end position="496"/>
    </location>
</feature>
<feature type="compositionally biased region" description="Polar residues" evidence="13">
    <location>
        <begin position="542"/>
        <end position="573"/>
    </location>
</feature>
<feature type="domain" description="Zinc finger Sec23/Sec24-type" evidence="15">
    <location>
        <begin position="964"/>
        <end position="1001"/>
    </location>
</feature>
<feature type="compositionally biased region" description="Low complexity" evidence="13">
    <location>
        <begin position="574"/>
        <end position="598"/>
    </location>
</feature>
<feature type="compositionally biased region" description="Polar residues" evidence="13">
    <location>
        <begin position="376"/>
        <end position="386"/>
    </location>
</feature>
<dbReference type="SUPFAM" id="SSF81995">
    <property type="entry name" value="beta-sandwich domain of Sec23/24"/>
    <property type="match status" value="1"/>
</dbReference>
<evidence type="ECO:0000256" key="11">
    <source>
        <dbReference type="ARBA" id="ARBA00023136"/>
    </source>
</evidence>
<evidence type="ECO:0000259" key="18">
    <source>
        <dbReference type="Pfam" id="PF08033"/>
    </source>
</evidence>
<keyword evidence="11" id="KW-0472">Membrane</keyword>
<accession>A0A482X255</accession>
<feature type="compositionally biased region" description="Low complexity" evidence="13">
    <location>
        <begin position="655"/>
        <end position="670"/>
    </location>
</feature>
<dbReference type="InterPro" id="IPR007123">
    <property type="entry name" value="Gelsolin-like_dom"/>
</dbReference>
<dbReference type="SUPFAM" id="SSF53300">
    <property type="entry name" value="vWA-like"/>
    <property type="match status" value="1"/>
</dbReference>
<keyword evidence="7" id="KW-0256">Endoplasmic reticulum</keyword>
<evidence type="ECO:0000259" key="17">
    <source>
        <dbReference type="Pfam" id="PF04815"/>
    </source>
</evidence>
<dbReference type="PANTHER" id="PTHR13803:SF39">
    <property type="entry name" value="SECRETORY 24AB, ISOFORM A"/>
    <property type="match status" value="1"/>
</dbReference>
<dbReference type="Pfam" id="PF04815">
    <property type="entry name" value="Sec23_helical"/>
    <property type="match status" value="1"/>
</dbReference>